<comment type="caution">
    <text evidence="4">The sequence shown here is derived from an EMBL/GenBank/DDBJ whole genome shotgun (WGS) entry which is preliminary data.</text>
</comment>
<name>A0A5B1M445_9ACTN</name>
<proteinExistence type="predicted"/>
<evidence type="ECO:0000313" key="5">
    <source>
        <dbReference type="Proteomes" id="UP000324351"/>
    </source>
</evidence>
<dbReference type="RefSeq" id="WP_149749885.1">
    <property type="nucleotide sequence ID" value="NZ_VUJW01000003.1"/>
</dbReference>
<keyword evidence="2" id="KW-0804">Transcription</keyword>
<reference evidence="4 5" key="2">
    <citation type="submission" date="2019-09" db="EMBL/GenBank/DDBJ databases">
        <authorList>
            <person name="Jin C."/>
        </authorList>
    </citation>
    <scope>NUCLEOTIDE SEQUENCE [LARGE SCALE GENOMIC DNA]</scope>
    <source>
        <strain evidence="4 5">BN140041</strain>
    </source>
</reference>
<reference evidence="4 5" key="1">
    <citation type="submission" date="2019-09" db="EMBL/GenBank/DDBJ databases">
        <title>Nocardioides panacisoli sp. nov., isolated from the soil of a ginseng field.</title>
        <authorList>
            <person name="Cho C."/>
        </authorList>
    </citation>
    <scope>NUCLEOTIDE SEQUENCE [LARGE SCALE GENOMIC DNA]</scope>
    <source>
        <strain evidence="4 5">BN140041</strain>
    </source>
</reference>
<evidence type="ECO:0000259" key="3">
    <source>
        <dbReference type="PROSITE" id="PS50921"/>
    </source>
</evidence>
<keyword evidence="5" id="KW-1185">Reference proteome</keyword>
<dbReference type="Proteomes" id="UP000324351">
    <property type="component" value="Unassembled WGS sequence"/>
</dbReference>
<accession>A0A5B1M445</accession>
<keyword evidence="1" id="KW-0805">Transcription regulation</keyword>
<dbReference type="EMBL" id="VUJW01000003">
    <property type="protein sequence ID" value="KAA1427521.1"/>
    <property type="molecule type" value="Genomic_DNA"/>
</dbReference>
<organism evidence="4 5">
    <name type="scientific">Nocardioides antri</name>
    <dbReference type="NCBI Taxonomy" id="2607659"/>
    <lineage>
        <taxon>Bacteria</taxon>
        <taxon>Bacillati</taxon>
        <taxon>Actinomycetota</taxon>
        <taxon>Actinomycetes</taxon>
        <taxon>Propionibacteriales</taxon>
        <taxon>Nocardioidaceae</taxon>
        <taxon>Nocardioides</taxon>
    </lineage>
</organism>
<evidence type="ECO:0000256" key="2">
    <source>
        <dbReference type="ARBA" id="ARBA00023163"/>
    </source>
</evidence>
<feature type="domain" description="ANTAR" evidence="3">
    <location>
        <begin position="163"/>
        <end position="224"/>
    </location>
</feature>
<dbReference type="InterPro" id="IPR005561">
    <property type="entry name" value="ANTAR"/>
</dbReference>
<protein>
    <submittedName>
        <fullName evidence="4">GAF and ANTAR domain-containing protein</fullName>
    </submittedName>
</protein>
<evidence type="ECO:0000313" key="4">
    <source>
        <dbReference type="EMBL" id="KAA1427521.1"/>
    </source>
</evidence>
<dbReference type="GO" id="GO:0003723">
    <property type="term" value="F:RNA binding"/>
    <property type="evidence" value="ECO:0007669"/>
    <property type="project" value="InterPro"/>
</dbReference>
<dbReference type="AlphaFoldDB" id="A0A5B1M445"/>
<dbReference type="InterPro" id="IPR029016">
    <property type="entry name" value="GAF-like_dom_sf"/>
</dbReference>
<dbReference type="PROSITE" id="PS50921">
    <property type="entry name" value="ANTAR"/>
    <property type="match status" value="1"/>
</dbReference>
<dbReference type="SUPFAM" id="SSF55781">
    <property type="entry name" value="GAF domain-like"/>
    <property type="match status" value="1"/>
</dbReference>
<dbReference type="Pfam" id="PF03861">
    <property type="entry name" value="ANTAR"/>
    <property type="match status" value="1"/>
</dbReference>
<dbReference type="Gene3D" id="3.30.450.40">
    <property type="match status" value="1"/>
</dbReference>
<gene>
    <name evidence="4" type="ORF">F0U47_08645</name>
</gene>
<dbReference type="InterPro" id="IPR036388">
    <property type="entry name" value="WH-like_DNA-bd_sf"/>
</dbReference>
<evidence type="ECO:0000256" key="1">
    <source>
        <dbReference type="ARBA" id="ARBA00023015"/>
    </source>
</evidence>
<dbReference type="Gene3D" id="1.10.10.10">
    <property type="entry name" value="Winged helix-like DNA-binding domain superfamily/Winged helix DNA-binding domain"/>
    <property type="match status" value="1"/>
</dbReference>
<sequence length="240" mass="25071">MRTRTEILAALGVDGGSGRSLPEQLCVACTTTLGLDGAGIALMTDAGHQGVLGTYGEVATRLEDLQYELGEGPSVDASRRNGPALHAELTAGEMSLWPGFGPAAWAAGVRAVFALPLQVGAVRLGSLCLYRSTAGHLDEDGTATALAYADAALAVLLFLHAQVSPGSALHPTLREPLDYRAEVHQATGFLSVQASVGLTEALLLLRAHAFASDRSLVEVARDVLAGRTRIPFVSTEREDD</sequence>
<dbReference type="SMART" id="SM01012">
    <property type="entry name" value="ANTAR"/>
    <property type="match status" value="1"/>
</dbReference>